<accession>A0A6M3Y3W2</accession>
<dbReference type="AlphaFoldDB" id="A0A6M3Y3W2"/>
<dbReference type="EMBL" id="MT145192">
    <property type="protein sequence ID" value="QJI04961.1"/>
    <property type="molecule type" value="Genomic_DNA"/>
</dbReference>
<organism evidence="1">
    <name type="scientific">viral metagenome</name>
    <dbReference type="NCBI Taxonomy" id="1070528"/>
    <lineage>
        <taxon>unclassified sequences</taxon>
        <taxon>metagenomes</taxon>
        <taxon>organismal metagenomes</taxon>
    </lineage>
</organism>
<reference evidence="1" key="1">
    <citation type="submission" date="2020-03" db="EMBL/GenBank/DDBJ databases">
        <title>The deep terrestrial virosphere.</title>
        <authorList>
            <person name="Holmfeldt K."/>
            <person name="Nilsson E."/>
            <person name="Simone D."/>
            <person name="Lopez-Fernandez M."/>
            <person name="Wu X."/>
            <person name="de Brujin I."/>
            <person name="Lundin D."/>
            <person name="Andersson A."/>
            <person name="Bertilsson S."/>
            <person name="Dopson M."/>
        </authorList>
    </citation>
    <scope>NUCLEOTIDE SEQUENCE</scope>
    <source>
        <strain evidence="1">MM415A00125</strain>
    </source>
</reference>
<gene>
    <name evidence="1" type="ORF">MM415A00125_0054</name>
</gene>
<evidence type="ECO:0000313" key="1">
    <source>
        <dbReference type="EMBL" id="QJI04961.1"/>
    </source>
</evidence>
<sequence>MEANMTGVRKHPELFEKAIKDAQVLADLYHAPYYVARGRFNYWTVSPVKGVLEVLPTDKKISQDIPLVSG</sequence>
<proteinExistence type="predicted"/>
<name>A0A6M3Y3W2_9ZZZZ</name>
<protein>
    <submittedName>
        <fullName evidence="1">Uncharacterized protein</fullName>
    </submittedName>
</protein>